<feature type="domain" description="Transposase IS66 central" evidence="3">
    <location>
        <begin position="232"/>
        <end position="527"/>
    </location>
</feature>
<dbReference type="PANTHER" id="PTHR33678">
    <property type="entry name" value="BLL1576 PROTEIN"/>
    <property type="match status" value="1"/>
</dbReference>
<accession>A0A645AZB7</accession>
<evidence type="ECO:0000259" key="3">
    <source>
        <dbReference type="Pfam" id="PF03050"/>
    </source>
</evidence>
<reference evidence="4" key="1">
    <citation type="submission" date="2019-08" db="EMBL/GenBank/DDBJ databases">
        <authorList>
            <person name="Kucharzyk K."/>
            <person name="Murdoch R.W."/>
            <person name="Higgins S."/>
            <person name="Loffler F."/>
        </authorList>
    </citation>
    <scope>NUCLEOTIDE SEQUENCE</scope>
</reference>
<dbReference type="Pfam" id="PF03050">
    <property type="entry name" value="DDE_Tnp_IS66"/>
    <property type="match status" value="1"/>
</dbReference>
<feature type="compositionally biased region" description="Polar residues" evidence="2">
    <location>
        <begin position="115"/>
        <end position="129"/>
    </location>
</feature>
<sequence>MTNEEELTRLRMRVTELEKANAKERKKIDALDKQIGSLVKENAELSEDVQVLSRAVRAGEEKLRLSLFLRFGSSSEKYRKLFNIPVELLCKEEEGSLSEEEKKILAQAKQAVEQQCAKNETGSQETVGRNRNPESRRRGNGCGRQGFDPSYPRQRKEFMLADTCQSCGSGLVDIGSPDVHEHIDIVRNSLHIIQQARHKGYCPACGETHDAKGVRKRTIITAPAPQRFVPGGLAGDSLVAASLVDKFFYGLSVTRISKRFRNLGIALSEQNFANWHLRAGSELKPVAQAIRDYILTQPAINGDETRLQVLDEKGRSDTLDSWMWVICSATPGKPAAYFQYDVSRSSDVFKGIVGDYGGYLQTDGYASYQTQKQNYRFTLALCAAHLRRKFTDAQKAGSYVEDSPGYITLDRIITTIGKIYSIDKTHRLRWLVEKRISEQEFVRIRREESLPLFEKLPAWVRGRYDLHRQDDFIMEGMNYYLNNEMLFRTYLDCANLNPDNSRAERVIRTFSTVRMNALFAGCPDGADTLAAMETIIQTANLWDLDLYGYVTYLLKQMTAVRSMAANSVDYSRFLPWNLPPGLREELGVHSISIMKKSG</sequence>
<protein>
    <recommendedName>
        <fullName evidence="3">Transposase IS66 central domain-containing protein</fullName>
    </recommendedName>
</protein>
<evidence type="ECO:0000256" key="1">
    <source>
        <dbReference type="SAM" id="Coils"/>
    </source>
</evidence>
<gene>
    <name evidence="4" type="ORF">SDC9_105330</name>
</gene>
<feature type="region of interest" description="Disordered" evidence="2">
    <location>
        <begin position="115"/>
        <end position="151"/>
    </location>
</feature>
<keyword evidence="1" id="KW-0175">Coiled coil</keyword>
<organism evidence="4">
    <name type="scientific">bioreactor metagenome</name>
    <dbReference type="NCBI Taxonomy" id="1076179"/>
    <lineage>
        <taxon>unclassified sequences</taxon>
        <taxon>metagenomes</taxon>
        <taxon>ecological metagenomes</taxon>
    </lineage>
</organism>
<name>A0A645AZB7_9ZZZZ</name>
<evidence type="ECO:0000256" key="2">
    <source>
        <dbReference type="SAM" id="MobiDB-lite"/>
    </source>
</evidence>
<comment type="caution">
    <text evidence="4">The sequence shown here is derived from an EMBL/GenBank/DDBJ whole genome shotgun (WGS) entry which is preliminary data.</text>
</comment>
<dbReference type="InterPro" id="IPR052344">
    <property type="entry name" value="Transposase-related"/>
</dbReference>
<feature type="coiled-coil region" evidence="1">
    <location>
        <begin position="7"/>
        <end position="48"/>
    </location>
</feature>
<evidence type="ECO:0000313" key="4">
    <source>
        <dbReference type="EMBL" id="MPM58499.1"/>
    </source>
</evidence>
<dbReference type="InterPro" id="IPR004291">
    <property type="entry name" value="Transposase_IS66_central"/>
</dbReference>
<dbReference type="EMBL" id="VSSQ01016795">
    <property type="protein sequence ID" value="MPM58499.1"/>
    <property type="molecule type" value="Genomic_DNA"/>
</dbReference>
<proteinExistence type="predicted"/>
<dbReference type="AlphaFoldDB" id="A0A645AZB7"/>
<dbReference type="NCBIfam" id="NF033517">
    <property type="entry name" value="transpos_IS66"/>
    <property type="match status" value="1"/>
</dbReference>